<protein>
    <submittedName>
        <fullName evidence="3">Uncharacterized protein</fullName>
    </submittedName>
</protein>
<name>A0A507ETG0_9FUNG</name>
<feature type="compositionally biased region" description="Basic residues" evidence="1">
    <location>
        <begin position="287"/>
        <end position="298"/>
    </location>
</feature>
<evidence type="ECO:0000313" key="4">
    <source>
        <dbReference type="Proteomes" id="UP000320333"/>
    </source>
</evidence>
<evidence type="ECO:0000313" key="3">
    <source>
        <dbReference type="EMBL" id="TPX66635.1"/>
    </source>
</evidence>
<accession>A0A507ETG0</accession>
<feature type="transmembrane region" description="Helical" evidence="2">
    <location>
        <begin position="163"/>
        <end position="186"/>
    </location>
</feature>
<feature type="transmembrane region" description="Helical" evidence="2">
    <location>
        <begin position="71"/>
        <end position="93"/>
    </location>
</feature>
<keyword evidence="2" id="KW-1133">Transmembrane helix</keyword>
<sequence>MLWSLLTTVHDSVLDLVYAANAKSGETYMSLPLGWRRFILDVYPFLDIIAFTLLTFYVVQSRIAKPIKSVNWWAVAGCSILFALTGLFLFYCFTMMAMAQAYTHNQGIIAMGLIPEEQTENPFVPHLPPDLVFGFTQQNVTDLLTLLNPVEGSMGISWYQNYIWADTLLALPLYIFIHLNILSFLYPNEDDATFFIHKMPFVLGALDLFENLGHLIGTYTLTGLAPDFMSKVMNANQAKFITFVVMMGLEVSGLMQKIGSAVSKEIKVSGLTATAPEAEKKAEEKKKARLEKKGRKAE</sequence>
<dbReference type="Proteomes" id="UP000320333">
    <property type="component" value="Unassembled WGS sequence"/>
</dbReference>
<feature type="compositionally biased region" description="Basic and acidic residues" evidence="1">
    <location>
        <begin position="277"/>
        <end position="286"/>
    </location>
</feature>
<evidence type="ECO:0000256" key="1">
    <source>
        <dbReference type="SAM" id="MobiDB-lite"/>
    </source>
</evidence>
<gene>
    <name evidence="3" type="ORF">CcCBS67573_g07768</name>
</gene>
<keyword evidence="4" id="KW-1185">Reference proteome</keyword>
<feature type="transmembrane region" description="Helical" evidence="2">
    <location>
        <begin position="38"/>
        <end position="59"/>
    </location>
</feature>
<reference evidence="3 4" key="1">
    <citation type="journal article" date="2019" name="Sci. Rep.">
        <title>Comparative genomics of chytrid fungi reveal insights into the obligate biotrophic and pathogenic lifestyle of Synchytrium endobioticum.</title>
        <authorList>
            <person name="van de Vossenberg B.T.L.H."/>
            <person name="Warris S."/>
            <person name="Nguyen H.D.T."/>
            <person name="van Gent-Pelzer M.P.E."/>
            <person name="Joly D.L."/>
            <person name="van de Geest H.C."/>
            <person name="Bonants P.J.M."/>
            <person name="Smith D.S."/>
            <person name="Levesque C.A."/>
            <person name="van der Lee T.A.J."/>
        </authorList>
    </citation>
    <scope>NUCLEOTIDE SEQUENCE [LARGE SCALE GENOMIC DNA]</scope>
    <source>
        <strain evidence="3 4">CBS 675.73</strain>
    </source>
</reference>
<evidence type="ECO:0000256" key="2">
    <source>
        <dbReference type="SAM" id="Phobius"/>
    </source>
</evidence>
<dbReference type="OrthoDB" id="2105692at2759"/>
<organism evidence="3 4">
    <name type="scientific">Chytriomyces confervae</name>
    <dbReference type="NCBI Taxonomy" id="246404"/>
    <lineage>
        <taxon>Eukaryota</taxon>
        <taxon>Fungi</taxon>
        <taxon>Fungi incertae sedis</taxon>
        <taxon>Chytridiomycota</taxon>
        <taxon>Chytridiomycota incertae sedis</taxon>
        <taxon>Chytridiomycetes</taxon>
        <taxon>Chytridiales</taxon>
        <taxon>Chytriomycetaceae</taxon>
        <taxon>Chytriomyces</taxon>
    </lineage>
</organism>
<dbReference type="EMBL" id="QEAP01000434">
    <property type="protein sequence ID" value="TPX66635.1"/>
    <property type="molecule type" value="Genomic_DNA"/>
</dbReference>
<keyword evidence="2" id="KW-0472">Membrane</keyword>
<comment type="caution">
    <text evidence="3">The sequence shown here is derived from an EMBL/GenBank/DDBJ whole genome shotgun (WGS) entry which is preliminary data.</text>
</comment>
<proteinExistence type="predicted"/>
<feature type="region of interest" description="Disordered" evidence="1">
    <location>
        <begin position="277"/>
        <end position="298"/>
    </location>
</feature>
<dbReference type="AlphaFoldDB" id="A0A507ETG0"/>
<keyword evidence="2" id="KW-0812">Transmembrane</keyword>